<dbReference type="CDD" id="cd11845">
    <property type="entry name" value="SH3_Src_like"/>
    <property type="match status" value="1"/>
</dbReference>
<organism evidence="10">
    <name type="scientific">Medioppia subpectinata</name>
    <dbReference type="NCBI Taxonomy" id="1979941"/>
    <lineage>
        <taxon>Eukaryota</taxon>
        <taxon>Metazoa</taxon>
        <taxon>Ecdysozoa</taxon>
        <taxon>Arthropoda</taxon>
        <taxon>Chelicerata</taxon>
        <taxon>Arachnida</taxon>
        <taxon>Acari</taxon>
        <taxon>Acariformes</taxon>
        <taxon>Sarcoptiformes</taxon>
        <taxon>Oribatida</taxon>
        <taxon>Brachypylina</taxon>
        <taxon>Oppioidea</taxon>
        <taxon>Oppiidae</taxon>
        <taxon>Medioppia</taxon>
    </lineage>
</organism>
<dbReference type="PRINTS" id="PR00452">
    <property type="entry name" value="SH3DOMAIN"/>
</dbReference>
<feature type="region of interest" description="Disordered" evidence="7">
    <location>
        <begin position="1"/>
        <end position="48"/>
    </location>
</feature>
<keyword evidence="11" id="KW-1185">Reference proteome</keyword>
<dbReference type="InterPro" id="IPR036028">
    <property type="entry name" value="SH3-like_dom_sf"/>
</dbReference>
<keyword evidence="3" id="KW-0418">Kinase</keyword>
<dbReference type="InterPro" id="IPR000980">
    <property type="entry name" value="SH2"/>
</dbReference>
<evidence type="ECO:0000313" key="10">
    <source>
        <dbReference type="EMBL" id="CAD7634446.1"/>
    </source>
</evidence>
<keyword evidence="4 5" id="KW-0727">SH2 domain</keyword>
<keyword evidence="2" id="KW-0808">Transferase</keyword>
<dbReference type="InterPro" id="IPR043539">
    <property type="entry name" value="Grb2-like"/>
</dbReference>
<feature type="domain" description="SH2" evidence="8">
    <location>
        <begin position="145"/>
        <end position="174"/>
    </location>
</feature>
<evidence type="ECO:0000256" key="1">
    <source>
        <dbReference type="ARBA" id="ARBA00022443"/>
    </source>
</evidence>
<evidence type="ECO:0000256" key="7">
    <source>
        <dbReference type="SAM" id="MobiDB-lite"/>
    </source>
</evidence>
<evidence type="ECO:0000259" key="8">
    <source>
        <dbReference type="PROSITE" id="PS50001"/>
    </source>
</evidence>
<dbReference type="SMART" id="SM00326">
    <property type="entry name" value="SH3"/>
    <property type="match status" value="1"/>
</dbReference>
<dbReference type="AlphaFoldDB" id="A0A7R9L426"/>
<proteinExistence type="predicted"/>
<dbReference type="EMBL" id="OC869220">
    <property type="protein sequence ID" value="CAD7634446.1"/>
    <property type="molecule type" value="Genomic_DNA"/>
</dbReference>
<dbReference type="Gene3D" id="2.30.30.40">
    <property type="entry name" value="SH3 Domains"/>
    <property type="match status" value="1"/>
</dbReference>
<evidence type="ECO:0000256" key="6">
    <source>
        <dbReference type="PROSITE-ProRule" id="PRU00192"/>
    </source>
</evidence>
<evidence type="ECO:0000256" key="5">
    <source>
        <dbReference type="PROSITE-ProRule" id="PRU00191"/>
    </source>
</evidence>
<dbReference type="GO" id="GO:0048468">
    <property type="term" value="P:cell development"/>
    <property type="evidence" value="ECO:0007669"/>
    <property type="project" value="UniProtKB-ARBA"/>
</dbReference>
<name>A0A7R9L426_9ACAR</name>
<dbReference type="PANTHER" id="PTHR46037">
    <property type="entry name" value="PROTEIN ENHANCER OF SEVENLESS 2B"/>
    <property type="match status" value="1"/>
</dbReference>
<dbReference type="GO" id="GO:0004672">
    <property type="term" value="F:protein kinase activity"/>
    <property type="evidence" value="ECO:0007669"/>
    <property type="project" value="InterPro"/>
</dbReference>
<evidence type="ECO:0000313" key="11">
    <source>
        <dbReference type="Proteomes" id="UP000759131"/>
    </source>
</evidence>
<dbReference type="EMBL" id="CAJPIZ010014645">
    <property type="protein sequence ID" value="CAG2114876.1"/>
    <property type="molecule type" value="Genomic_DNA"/>
</dbReference>
<dbReference type="PROSITE" id="PS50002">
    <property type="entry name" value="SH3"/>
    <property type="match status" value="1"/>
</dbReference>
<dbReference type="SUPFAM" id="SSF55550">
    <property type="entry name" value="SH2 domain"/>
    <property type="match status" value="1"/>
</dbReference>
<dbReference type="InterPro" id="IPR001245">
    <property type="entry name" value="Ser-Thr/Tyr_kinase_cat_dom"/>
</dbReference>
<evidence type="ECO:0000259" key="9">
    <source>
        <dbReference type="PROSITE" id="PS50002"/>
    </source>
</evidence>
<evidence type="ECO:0000256" key="2">
    <source>
        <dbReference type="ARBA" id="ARBA00022679"/>
    </source>
</evidence>
<dbReference type="OrthoDB" id="5983572at2759"/>
<keyword evidence="1 6" id="KW-0728">SH3 domain</keyword>
<evidence type="ECO:0000256" key="4">
    <source>
        <dbReference type="ARBA" id="ARBA00022999"/>
    </source>
</evidence>
<gene>
    <name evidence="10" type="ORF">OSB1V03_LOCUS14842</name>
</gene>
<reference evidence="10" key="1">
    <citation type="submission" date="2020-11" db="EMBL/GenBank/DDBJ databases">
        <authorList>
            <person name="Tran Van P."/>
        </authorList>
    </citation>
    <scope>NUCLEOTIDE SEQUENCE</scope>
</reference>
<dbReference type="InterPro" id="IPR036860">
    <property type="entry name" value="SH2_dom_sf"/>
</dbReference>
<dbReference type="Gene3D" id="1.10.510.10">
    <property type="entry name" value="Transferase(Phosphotransferase) domain 1"/>
    <property type="match status" value="1"/>
</dbReference>
<dbReference type="Pfam" id="PF00018">
    <property type="entry name" value="SH3_1"/>
    <property type="match status" value="1"/>
</dbReference>
<feature type="domain" description="SH3" evidence="9">
    <location>
        <begin position="80"/>
        <end position="141"/>
    </location>
</feature>
<dbReference type="Pfam" id="PF07714">
    <property type="entry name" value="PK_Tyr_Ser-Thr"/>
    <property type="match status" value="1"/>
</dbReference>
<feature type="compositionally biased region" description="Basic and acidic residues" evidence="7">
    <location>
        <begin position="1"/>
        <end position="21"/>
    </location>
</feature>
<protein>
    <submittedName>
        <fullName evidence="10">Uncharacterized protein</fullName>
    </submittedName>
</protein>
<dbReference type="InterPro" id="IPR001452">
    <property type="entry name" value="SH3_domain"/>
</dbReference>
<dbReference type="Proteomes" id="UP000759131">
    <property type="component" value="Unassembled WGS sequence"/>
</dbReference>
<dbReference type="PROSITE" id="PS50001">
    <property type="entry name" value="SH2"/>
    <property type="match status" value="1"/>
</dbReference>
<sequence length="249" mass="28679">MGNKPDKHSNKHNSKDEKSEKQTSISSNNSFNTLTKGKSSQNQDNGQQSAQLIRITPNGNPTEEVCPKPRVLSTPVAVENADNIVIAMFGYKAEHSGDLSFRKGEKLEVIEKSDPDWWTVRRIETGESGYIPANYVGTAIESKDWYYGCIGRRAAEKLLLYGEYPIGTFLIRLSMQNREVLDQVSQHKYRIPKPIGVECPDSYYDIMLKCWDEVPENRPTFEYLYHFFEDYFVATERQYHRADDNMDDQ</sequence>
<dbReference type="SUPFAM" id="SSF50044">
    <property type="entry name" value="SH3-domain"/>
    <property type="match status" value="1"/>
</dbReference>
<accession>A0A7R9L426</accession>
<evidence type="ECO:0000256" key="3">
    <source>
        <dbReference type="ARBA" id="ARBA00022777"/>
    </source>
</evidence>
<feature type="compositionally biased region" description="Polar residues" evidence="7">
    <location>
        <begin position="22"/>
        <end position="48"/>
    </location>
</feature>